<protein>
    <submittedName>
        <fullName evidence="1">Uncharacterized protein</fullName>
    </submittedName>
</protein>
<dbReference type="EMBL" id="NCVJ01000018">
    <property type="protein sequence ID" value="ORP00132.1"/>
    <property type="molecule type" value="Genomic_DNA"/>
</dbReference>
<sequence length="69" mass="7720">MSFNQTLADKILEFAALEPSIPVGTGHDFHAPEFEEDDFKDTAKQLISSGQITGLLKEDFSGLFIEFRQ</sequence>
<organism evidence="1 2">
    <name type="scientific">Streptococcus mitis</name>
    <dbReference type="NCBI Taxonomy" id="28037"/>
    <lineage>
        <taxon>Bacteria</taxon>
        <taxon>Bacillati</taxon>
        <taxon>Bacillota</taxon>
        <taxon>Bacilli</taxon>
        <taxon>Lactobacillales</taxon>
        <taxon>Streptococcaceae</taxon>
        <taxon>Streptococcus</taxon>
        <taxon>Streptococcus mitis group</taxon>
    </lineage>
</organism>
<gene>
    <name evidence="1" type="ORF">B7696_03765</name>
</gene>
<evidence type="ECO:0000313" key="1">
    <source>
        <dbReference type="EMBL" id="ORP00132.1"/>
    </source>
</evidence>
<dbReference type="Proteomes" id="UP000193234">
    <property type="component" value="Unassembled WGS sequence"/>
</dbReference>
<accession>A0A1X1KLK6</accession>
<proteinExistence type="predicted"/>
<name>A0A1X1KLK6_STRMT</name>
<reference evidence="1 2" key="1">
    <citation type="journal article" date="2016" name="Eur. J. Clin. Microbiol. Infect. Dis.">
        <title>Whole genome sequencing as a tool for phylogenetic analysis of clinical strains of Mitis group streptococci.</title>
        <authorList>
            <person name="Rasmussen L.H."/>
            <person name="Dargis R."/>
            <person name="Hojholt K."/>
            <person name="Christensen J.J."/>
            <person name="Skovgaard O."/>
            <person name="Justesen U.S."/>
            <person name="Rosenvinge F.S."/>
            <person name="Moser C."/>
            <person name="Lukjancenko O."/>
            <person name="Rasmussen S."/>
            <person name="Nielsen X.C."/>
        </authorList>
    </citation>
    <scope>NUCLEOTIDE SEQUENCE [LARGE SCALE GENOMIC DNA]</scope>
    <source>
        <strain evidence="1 2">RH_12363_08</strain>
    </source>
</reference>
<comment type="caution">
    <text evidence="1">The sequence shown here is derived from an EMBL/GenBank/DDBJ whole genome shotgun (WGS) entry which is preliminary data.</text>
</comment>
<dbReference type="AlphaFoldDB" id="A0A1X1KLK6"/>
<dbReference type="RefSeq" id="WP_084862223.1">
    <property type="nucleotide sequence ID" value="NZ_NCVJ01000018.1"/>
</dbReference>
<evidence type="ECO:0000313" key="2">
    <source>
        <dbReference type="Proteomes" id="UP000193234"/>
    </source>
</evidence>